<gene>
    <name evidence="1" type="ORF">J5227_23680</name>
</gene>
<protein>
    <submittedName>
        <fullName evidence="1">DUF1643 domain-containing protein</fullName>
    </submittedName>
</protein>
<dbReference type="AlphaFoldDB" id="A0A8I1WK27"/>
<dbReference type="InterPro" id="IPR012441">
    <property type="entry name" value="DUF1643"/>
</dbReference>
<sequence length="201" mass="23231">MPVYKYKPEFVSEVIECKTERLTDSIEARYCLSIKLNNSLDSSFVYIMLNPSMAGRDISDLTINKLCKFSHTLNEVGTIHIANLYPFYETNSTMLSSLIKNLQHENTNLFDTVMATNRQVLSPLVRDSKKVVLAWGDCPDLFDRQFHKKQCNDFMLLLKEANQNQVYVIKTHFDKLLTVKNSPRHPSRPMLKGLEPYNECS</sequence>
<name>A0A8I1WK27_BACIU</name>
<dbReference type="EMBL" id="JAGFPW010000069">
    <property type="protein sequence ID" value="MBO3797223.1"/>
    <property type="molecule type" value="Genomic_DNA"/>
</dbReference>
<organism evidence="1 2">
    <name type="scientific">Bacillus subtilis</name>
    <dbReference type="NCBI Taxonomy" id="1423"/>
    <lineage>
        <taxon>Bacteria</taxon>
        <taxon>Bacillati</taxon>
        <taxon>Bacillota</taxon>
        <taxon>Bacilli</taxon>
        <taxon>Bacillales</taxon>
        <taxon>Bacillaceae</taxon>
        <taxon>Bacillus</taxon>
    </lineage>
</organism>
<evidence type="ECO:0000313" key="2">
    <source>
        <dbReference type="Proteomes" id="UP000665181"/>
    </source>
</evidence>
<dbReference type="Pfam" id="PF07799">
    <property type="entry name" value="DUF1643"/>
    <property type="match status" value="1"/>
</dbReference>
<reference evidence="1" key="1">
    <citation type="submission" date="2021-03" db="EMBL/GenBank/DDBJ databases">
        <title>Isolation of Bacillus subtilis from fermented food sample.</title>
        <authorList>
            <person name="Lakshmanan V."/>
            <person name="Athira K."/>
            <person name="Rajagopal K."/>
        </authorList>
    </citation>
    <scope>NUCLEOTIDE SEQUENCE</scope>
    <source>
        <strain evidence="1">S1</strain>
    </source>
</reference>
<comment type="caution">
    <text evidence="1">The sequence shown here is derived from an EMBL/GenBank/DDBJ whole genome shotgun (WGS) entry which is preliminary data.</text>
</comment>
<accession>A0A8I1WK27</accession>
<evidence type="ECO:0000313" key="1">
    <source>
        <dbReference type="EMBL" id="MBO3797223.1"/>
    </source>
</evidence>
<dbReference type="Proteomes" id="UP000665181">
    <property type="component" value="Unassembled WGS sequence"/>
</dbReference>
<proteinExistence type="predicted"/>
<dbReference type="RefSeq" id="WP_004399309.1">
    <property type="nucleotide sequence ID" value="NZ_CAJNPN010000006.1"/>
</dbReference>